<dbReference type="CDD" id="cd02137">
    <property type="entry name" value="MhqN-like"/>
    <property type="match status" value="1"/>
</dbReference>
<dbReference type="RefSeq" id="WP_257450304.1">
    <property type="nucleotide sequence ID" value="NZ_JANIPJ010000018.1"/>
</dbReference>
<dbReference type="AlphaFoldDB" id="A0A9X2MTE3"/>
<feature type="domain" description="Nitroreductase" evidence="3">
    <location>
        <begin position="13"/>
        <end position="194"/>
    </location>
</feature>
<comment type="caution">
    <text evidence="4">The sequence shown here is derived from an EMBL/GenBank/DDBJ whole genome shotgun (WGS) entry which is preliminary data.</text>
</comment>
<name>A0A9X2MTE3_9BACL</name>
<dbReference type="InterPro" id="IPR029479">
    <property type="entry name" value="Nitroreductase"/>
</dbReference>
<comment type="similarity">
    <text evidence="1">Belongs to the nitroreductase family.</text>
</comment>
<dbReference type="Pfam" id="PF00881">
    <property type="entry name" value="Nitroreductase"/>
    <property type="match status" value="1"/>
</dbReference>
<dbReference type="SUPFAM" id="SSF55469">
    <property type="entry name" value="FMN-dependent nitroreductase-like"/>
    <property type="match status" value="1"/>
</dbReference>
<dbReference type="PANTHER" id="PTHR43673">
    <property type="entry name" value="NAD(P)H NITROREDUCTASE YDGI-RELATED"/>
    <property type="match status" value="1"/>
</dbReference>
<dbReference type="Proteomes" id="UP001141950">
    <property type="component" value="Unassembled WGS sequence"/>
</dbReference>
<reference evidence="4" key="1">
    <citation type="submission" date="2022-08" db="EMBL/GenBank/DDBJ databases">
        <title>The genomic sequence of strain Paenibacillus sp. SCIV0701.</title>
        <authorList>
            <person name="Zhao H."/>
        </authorList>
    </citation>
    <scope>NUCLEOTIDE SEQUENCE</scope>
    <source>
        <strain evidence="4">SCIV0701</strain>
    </source>
</reference>
<dbReference type="EMBL" id="JANIPJ010000018">
    <property type="protein sequence ID" value="MCR2806651.1"/>
    <property type="molecule type" value="Genomic_DNA"/>
</dbReference>
<sequence>MSSAFQNDFESVIRSRHSVRYFDASHQLGEEEIKEILELAGTAPSSWNLQHWKFLAITDAAAKEKLLPIAWGQKQVVDASVTVAILGDLHANRNAEAVYGPAIQTGAEDAFAGYSSHQLLLSQIEEAYQADGAASYRRDEAIRNASLAAMQLMLAAKAKGLDSGPMVGFYQDAFVQAFHVPGRYIPGLLVAIGKAVKPARPTSRFPVEQTVIWNGFEQQPGEHQRSSLAAARMDAVQ</sequence>
<evidence type="ECO:0000256" key="2">
    <source>
        <dbReference type="ARBA" id="ARBA00023002"/>
    </source>
</evidence>
<keyword evidence="2" id="KW-0560">Oxidoreductase</keyword>
<dbReference type="Gene3D" id="3.40.109.10">
    <property type="entry name" value="NADH Oxidase"/>
    <property type="match status" value="1"/>
</dbReference>
<evidence type="ECO:0000256" key="1">
    <source>
        <dbReference type="ARBA" id="ARBA00007118"/>
    </source>
</evidence>
<dbReference type="InterPro" id="IPR000415">
    <property type="entry name" value="Nitroreductase-like"/>
</dbReference>
<organism evidence="4 5">
    <name type="scientific">Paenibacillus soyae</name>
    <dbReference type="NCBI Taxonomy" id="2969249"/>
    <lineage>
        <taxon>Bacteria</taxon>
        <taxon>Bacillati</taxon>
        <taxon>Bacillota</taxon>
        <taxon>Bacilli</taxon>
        <taxon>Bacillales</taxon>
        <taxon>Paenibacillaceae</taxon>
        <taxon>Paenibacillus</taxon>
    </lineage>
</organism>
<dbReference type="PANTHER" id="PTHR43673:SF3">
    <property type="entry name" value="NAD(P)H NITROREDUCTASE YODC-RELATED"/>
    <property type="match status" value="1"/>
</dbReference>
<evidence type="ECO:0000313" key="4">
    <source>
        <dbReference type="EMBL" id="MCR2806651.1"/>
    </source>
</evidence>
<accession>A0A9X2MTE3</accession>
<evidence type="ECO:0000313" key="5">
    <source>
        <dbReference type="Proteomes" id="UP001141950"/>
    </source>
</evidence>
<dbReference type="GO" id="GO:0016491">
    <property type="term" value="F:oxidoreductase activity"/>
    <property type="evidence" value="ECO:0007669"/>
    <property type="project" value="UniProtKB-KW"/>
</dbReference>
<gene>
    <name evidence="4" type="ORF">NQZ67_22465</name>
</gene>
<keyword evidence="5" id="KW-1185">Reference proteome</keyword>
<protein>
    <submittedName>
        <fullName evidence="4">Nitroreductase family protein</fullName>
    </submittedName>
</protein>
<evidence type="ECO:0000259" key="3">
    <source>
        <dbReference type="Pfam" id="PF00881"/>
    </source>
</evidence>
<proteinExistence type="inferred from homology"/>